<evidence type="ECO:0000259" key="2">
    <source>
        <dbReference type="Pfam" id="PF12762"/>
    </source>
</evidence>
<dbReference type="RefSeq" id="WP_184521118.1">
    <property type="nucleotide sequence ID" value="NZ_JACIJD010000026.1"/>
</dbReference>
<accession>A0A840Y5E3</accession>
<dbReference type="NCBIfam" id="NF033547">
    <property type="entry name" value="transpos_IS1595"/>
    <property type="match status" value="1"/>
</dbReference>
<dbReference type="Pfam" id="PF12762">
    <property type="entry name" value="DDE_Tnp_IS1595"/>
    <property type="match status" value="1"/>
</dbReference>
<evidence type="ECO:0000256" key="1">
    <source>
        <dbReference type="SAM" id="MobiDB-lite"/>
    </source>
</evidence>
<gene>
    <name evidence="3" type="ORF">FHS87_004033</name>
</gene>
<dbReference type="EMBL" id="JACIJD010000026">
    <property type="protein sequence ID" value="MBB5695965.1"/>
    <property type="molecule type" value="Genomic_DNA"/>
</dbReference>
<keyword evidence="4" id="KW-1185">Reference proteome</keyword>
<evidence type="ECO:0000313" key="3">
    <source>
        <dbReference type="EMBL" id="MBB5695965.1"/>
    </source>
</evidence>
<organism evidence="3 4">
    <name type="scientific">Muricoccus pecuniae</name>
    <dbReference type="NCBI Taxonomy" id="693023"/>
    <lineage>
        <taxon>Bacteria</taxon>
        <taxon>Pseudomonadati</taxon>
        <taxon>Pseudomonadota</taxon>
        <taxon>Alphaproteobacteria</taxon>
        <taxon>Acetobacterales</taxon>
        <taxon>Roseomonadaceae</taxon>
        <taxon>Muricoccus</taxon>
    </lineage>
</organism>
<feature type="domain" description="ISXO2-like transposase" evidence="2">
    <location>
        <begin position="56"/>
        <end position="106"/>
    </location>
</feature>
<sequence length="117" mass="12913">MALRIWFRAIYHVTQTKQGISSIELDRRLGVSQSTAWTIKHKLGQMMLERDAGRLLAGRIELDDAYLGGERSGGKRSRGSRGKTPFLAAVDTTPEGKPLRLKRTHPPSAASVSGEVR</sequence>
<dbReference type="AlphaFoldDB" id="A0A840Y5E3"/>
<feature type="region of interest" description="Disordered" evidence="1">
    <location>
        <begin position="67"/>
        <end position="117"/>
    </location>
</feature>
<protein>
    <recommendedName>
        <fullName evidence="2">ISXO2-like transposase domain-containing protein</fullName>
    </recommendedName>
</protein>
<name>A0A840Y5E3_9PROT</name>
<dbReference type="Proteomes" id="UP000580654">
    <property type="component" value="Unassembled WGS sequence"/>
</dbReference>
<proteinExistence type="predicted"/>
<reference evidence="3 4" key="1">
    <citation type="submission" date="2020-08" db="EMBL/GenBank/DDBJ databases">
        <title>Genomic Encyclopedia of Type Strains, Phase IV (KMG-IV): sequencing the most valuable type-strain genomes for metagenomic binning, comparative biology and taxonomic classification.</title>
        <authorList>
            <person name="Goeker M."/>
        </authorList>
    </citation>
    <scope>NUCLEOTIDE SEQUENCE [LARGE SCALE GENOMIC DNA]</scope>
    <source>
        <strain evidence="3 4">DSM 25622</strain>
    </source>
</reference>
<comment type="caution">
    <text evidence="3">The sequence shown here is derived from an EMBL/GenBank/DDBJ whole genome shotgun (WGS) entry which is preliminary data.</text>
</comment>
<evidence type="ECO:0000313" key="4">
    <source>
        <dbReference type="Proteomes" id="UP000580654"/>
    </source>
</evidence>
<dbReference type="InterPro" id="IPR024445">
    <property type="entry name" value="Tnp_ISXO2-like"/>
</dbReference>